<dbReference type="InterPro" id="IPR024047">
    <property type="entry name" value="MM3350-like_sf"/>
</dbReference>
<dbReference type="AlphaFoldDB" id="A0A3D9UJY5"/>
<dbReference type="Proteomes" id="UP000256253">
    <property type="component" value="Unassembled WGS sequence"/>
</dbReference>
<dbReference type="InterPro" id="IPR012912">
    <property type="entry name" value="Plasmid_pRiA4b_Orf3-like"/>
</dbReference>
<feature type="compositionally biased region" description="Low complexity" evidence="1">
    <location>
        <begin position="230"/>
        <end position="239"/>
    </location>
</feature>
<comment type="caution">
    <text evidence="3">The sequence shown here is derived from an EMBL/GenBank/DDBJ whole genome shotgun (WGS) entry which is preliminary data.</text>
</comment>
<dbReference type="Gene3D" id="3.10.290.30">
    <property type="entry name" value="MM3350-like"/>
    <property type="match status" value="1"/>
</dbReference>
<name>A0A3D9UJY5_9MICO</name>
<dbReference type="RefSeq" id="WP_147301284.1">
    <property type="nucleotide sequence ID" value="NZ_QTUA01000001.1"/>
</dbReference>
<evidence type="ECO:0000313" key="3">
    <source>
        <dbReference type="EMBL" id="REF29626.1"/>
    </source>
</evidence>
<dbReference type="PANTHER" id="PTHR41878">
    <property type="entry name" value="LEXA REPRESSOR-RELATED"/>
    <property type="match status" value="1"/>
</dbReference>
<feature type="region of interest" description="Disordered" evidence="1">
    <location>
        <begin position="216"/>
        <end position="313"/>
    </location>
</feature>
<gene>
    <name evidence="3" type="ORF">DFJ65_0586</name>
</gene>
<keyword evidence="4" id="KW-1185">Reference proteome</keyword>
<accession>A0A3D9UJY5</accession>
<evidence type="ECO:0000259" key="2">
    <source>
        <dbReference type="Pfam" id="PF07929"/>
    </source>
</evidence>
<dbReference type="SUPFAM" id="SSF159941">
    <property type="entry name" value="MM3350-like"/>
    <property type="match status" value="1"/>
</dbReference>
<organism evidence="3 4">
    <name type="scientific">Calidifontibacter indicus</name>
    <dbReference type="NCBI Taxonomy" id="419650"/>
    <lineage>
        <taxon>Bacteria</taxon>
        <taxon>Bacillati</taxon>
        <taxon>Actinomycetota</taxon>
        <taxon>Actinomycetes</taxon>
        <taxon>Micrococcales</taxon>
        <taxon>Dermacoccaceae</taxon>
        <taxon>Calidifontibacter</taxon>
    </lineage>
</organism>
<feature type="compositionally biased region" description="Low complexity" evidence="1">
    <location>
        <begin position="281"/>
        <end position="297"/>
    </location>
</feature>
<protein>
    <submittedName>
        <fullName evidence="3">PRiA4b ORF-3-like protein</fullName>
    </submittedName>
</protein>
<dbReference type="OrthoDB" id="9816539at2"/>
<evidence type="ECO:0000313" key="4">
    <source>
        <dbReference type="Proteomes" id="UP000256253"/>
    </source>
</evidence>
<sequence>MNSPGDQPDLDAAIRAIMAGRDLSALAEDLRRDRLPQAAPDGSRFGMHVNKPIKLPEPPYDPITLTVLVELEDANPEIWRRLELRGDQRLDQLHEVLQAAMGWNNSHLHRFNRSSERDYFLTEFDEHEGTAGTPEREVRLDQVLRQPGDSLNYEYDFGDGWEHVLRVTDVRTCATDDPVARCEAGERACPPDDIGGIHRWNELAAQLWPVEDLRNLRTSTAPGSPSGWIRTGSTCTRPTRPSPRHSSEPPPCRGTSRHSTGRRRRSSRSRTSSAADRVVLRRLVGLRFGPQASPARRAGSRRSRVNSMPSGVT</sequence>
<feature type="compositionally biased region" description="Basic residues" evidence="1">
    <location>
        <begin position="255"/>
        <end position="268"/>
    </location>
</feature>
<proteinExistence type="predicted"/>
<dbReference type="Pfam" id="PF07929">
    <property type="entry name" value="PRiA4_ORF3"/>
    <property type="match status" value="1"/>
</dbReference>
<evidence type="ECO:0000256" key="1">
    <source>
        <dbReference type="SAM" id="MobiDB-lite"/>
    </source>
</evidence>
<feature type="domain" description="Plasmid pRiA4b Orf3-like" evidence="2">
    <location>
        <begin position="66"/>
        <end position="205"/>
    </location>
</feature>
<dbReference type="EMBL" id="QTUA01000001">
    <property type="protein sequence ID" value="REF29626.1"/>
    <property type="molecule type" value="Genomic_DNA"/>
</dbReference>
<dbReference type="PANTHER" id="PTHR41878:SF1">
    <property type="entry name" value="TNPR PROTEIN"/>
    <property type="match status" value="1"/>
</dbReference>
<reference evidence="3 4" key="1">
    <citation type="submission" date="2018-08" db="EMBL/GenBank/DDBJ databases">
        <title>Sequencing the genomes of 1000 actinobacteria strains.</title>
        <authorList>
            <person name="Klenk H.-P."/>
        </authorList>
    </citation>
    <scope>NUCLEOTIDE SEQUENCE [LARGE SCALE GENOMIC DNA]</scope>
    <source>
        <strain evidence="3 4">DSM 22967</strain>
    </source>
</reference>